<protein>
    <submittedName>
        <fullName evidence="2">SHOCT domain-containing protein</fullName>
    </submittedName>
</protein>
<dbReference type="RefSeq" id="WP_269312089.1">
    <property type="nucleotide sequence ID" value="NZ_CP114052.1"/>
</dbReference>
<dbReference type="InterPro" id="IPR018649">
    <property type="entry name" value="SHOCT"/>
</dbReference>
<proteinExistence type="predicted"/>
<evidence type="ECO:0000313" key="3">
    <source>
        <dbReference type="Proteomes" id="UP001164187"/>
    </source>
</evidence>
<accession>A0ABY7JPX7</accession>
<sequence length="327" mass="36133">MGLFGKKGKCDVCGKSNKSIKSAPDGNICVDCLNKFSIENIQHRMGIKNPTVEQCRKAIGEITQQTKERNLSTLTPDKICPVCGLNKPSFKVIDGKVCGDCISKATGYNPKAISNARNTMTIQSVKDKISTVEKMDSYDDIFNTSQSYGLLAFDFDNKVFRVSTPVFRGFTKDTIHEYYKFSDILSYKVLEDGDEITSGGLGRATIGGIAFGGVGAVVGAVTSKKKTKKEILSLDILINMKNTNLPTIKVPFLFMKTKARSRIYVEATENVQNCISVFERIKDEIENTPQPTNISSADEIRSFKALLDEGIITQEEFDLKKKELLGI</sequence>
<dbReference type="EMBL" id="CP114052">
    <property type="protein sequence ID" value="WAW15416.1"/>
    <property type="molecule type" value="Genomic_DNA"/>
</dbReference>
<gene>
    <name evidence="2" type="ORF">O0R46_02940</name>
</gene>
<dbReference type="Pfam" id="PF09851">
    <property type="entry name" value="SHOCT"/>
    <property type="match status" value="1"/>
</dbReference>
<evidence type="ECO:0000313" key="2">
    <source>
        <dbReference type="EMBL" id="WAW15416.1"/>
    </source>
</evidence>
<evidence type="ECO:0000259" key="1">
    <source>
        <dbReference type="Pfam" id="PF09851"/>
    </source>
</evidence>
<name>A0ABY7JPX7_9FIRM</name>
<keyword evidence="3" id="KW-1185">Reference proteome</keyword>
<feature type="domain" description="SHOCT" evidence="1">
    <location>
        <begin position="298"/>
        <end position="325"/>
    </location>
</feature>
<dbReference type="Proteomes" id="UP001164187">
    <property type="component" value="Chromosome"/>
</dbReference>
<reference evidence="2" key="1">
    <citation type="submission" date="2022-12" db="EMBL/GenBank/DDBJ databases">
        <title>Peptostreptococcus.</title>
        <authorList>
            <person name="Lee S.H."/>
        </authorList>
    </citation>
    <scope>NUCLEOTIDE SEQUENCE</scope>
    <source>
        <strain evidence="2">CBA3647</strain>
    </source>
</reference>
<organism evidence="2 3">
    <name type="scientific">Peptostreptococcus equinus</name>
    <dbReference type="NCBI Taxonomy" id="3003601"/>
    <lineage>
        <taxon>Bacteria</taxon>
        <taxon>Bacillati</taxon>
        <taxon>Bacillota</taxon>
        <taxon>Clostridia</taxon>
        <taxon>Peptostreptococcales</taxon>
        <taxon>Peptostreptococcaceae</taxon>
        <taxon>Peptostreptococcus</taxon>
    </lineage>
</organism>